<comment type="caution">
    <text evidence="14">The sequence shown here is derived from an EMBL/GenBank/DDBJ whole genome shotgun (WGS) entry which is preliminary data.</text>
</comment>
<dbReference type="GO" id="GO:0022857">
    <property type="term" value="F:transmembrane transporter activity"/>
    <property type="evidence" value="ECO:0007669"/>
    <property type="project" value="InterPro"/>
</dbReference>
<gene>
    <name evidence="14" type="primary">exbB</name>
    <name evidence="14" type="ORF">CWO36_17475</name>
</gene>
<keyword evidence="9" id="KW-1133">Transmembrane helix</keyword>
<organism evidence="14 15">
    <name type="scientific">Vibrio splendidus</name>
    <dbReference type="NCBI Taxonomy" id="29497"/>
    <lineage>
        <taxon>Bacteria</taxon>
        <taxon>Pseudomonadati</taxon>
        <taxon>Pseudomonadota</taxon>
        <taxon>Gammaproteobacteria</taxon>
        <taxon>Vibrionales</taxon>
        <taxon>Vibrionaceae</taxon>
        <taxon>Vibrio</taxon>
    </lineage>
</organism>
<name>A0A2T5EDG5_VIBSP</name>
<dbReference type="InterPro" id="IPR050790">
    <property type="entry name" value="ExbB/TolQ_transport"/>
</dbReference>
<dbReference type="NCBIfam" id="TIGR02797">
    <property type="entry name" value="exbB"/>
    <property type="match status" value="1"/>
</dbReference>
<comment type="subcellular location">
    <subcellularLocation>
        <location evidence="1">Cell inner membrane</location>
        <topology evidence="1">Multi-pass membrane protein</topology>
    </subcellularLocation>
    <subcellularLocation>
        <location evidence="12">Membrane</location>
        <topology evidence="12">Multi-pass membrane protein</topology>
    </subcellularLocation>
</comment>
<comment type="subunit">
    <text evidence="2">The accessory proteins ExbB and ExbD seem to form a complex with TonB.</text>
</comment>
<dbReference type="EMBL" id="PIGA01000031">
    <property type="protein sequence ID" value="PTP17367.1"/>
    <property type="molecule type" value="Genomic_DNA"/>
</dbReference>
<evidence type="ECO:0000256" key="2">
    <source>
        <dbReference type="ARBA" id="ARBA00011471"/>
    </source>
</evidence>
<feature type="domain" description="MotA/TolQ/ExbB proton channel" evidence="13">
    <location>
        <begin position="178"/>
        <end position="279"/>
    </location>
</feature>
<evidence type="ECO:0000256" key="1">
    <source>
        <dbReference type="ARBA" id="ARBA00004429"/>
    </source>
</evidence>
<evidence type="ECO:0000256" key="10">
    <source>
        <dbReference type="ARBA" id="ARBA00023136"/>
    </source>
</evidence>
<evidence type="ECO:0000256" key="11">
    <source>
        <dbReference type="ARBA" id="ARBA00024816"/>
    </source>
</evidence>
<evidence type="ECO:0000256" key="6">
    <source>
        <dbReference type="ARBA" id="ARBA00022519"/>
    </source>
</evidence>
<keyword evidence="7" id="KW-0812">Transmembrane</keyword>
<evidence type="ECO:0000313" key="14">
    <source>
        <dbReference type="EMBL" id="PTP17367.1"/>
    </source>
</evidence>
<keyword evidence="8 12" id="KW-0653">Protein transport</keyword>
<evidence type="ECO:0000259" key="13">
    <source>
        <dbReference type="Pfam" id="PF01618"/>
    </source>
</evidence>
<proteinExistence type="inferred from homology"/>
<evidence type="ECO:0000313" key="15">
    <source>
        <dbReference type="Proteomes" id="UP000244080"/>
    </source>
</evidence>
<comment type="similarity">
    <text evidence="12">Belongs to the exbB/tolQ family.</text>
</comment>
<dbReference type="GO" id="GO:0017038">
    <property type="term" value="P:protein import"/>
    <property type="evidence" value="ECO:0007669"/>
    <property type="project" value="TreeGrafter"/>
</dbReference>
<keyword evidence="5" id="KW-1003">Cell membrane</keyword>
<dbReference type="PANTHER" id="PTHR30625:SF16">
    <property type="entry name" value="BIOPOLYMER TRANSPORT PROTEIN EXBB"/>
    <property type="match status" value="1"/>
</dbReference>
<evidence type="ECO:0000256" key="12">
    <source>
        <dbReference type="RuleBase" id="RU004057"/>
    </source>
</evidence>
<protein>
    <recommendedName>
        <fullName evidence="3">Biopolymer transport protein ExbB</fullName>
    </recommendedName>
</protein>
<dbReference type="InterPro" id="IPR002898">
    <property type="entry name" value="MotA_ExbB_proton_chnl"/>
</dbReference>
<keyword evidence="4 12" id="KW-0813">Transport</keyword>
<dbReference type="GeneID" id="72400011"/>
<accession>A0A2T5EDG5</accession>
<evidence type="ECO:0000256" key="9">
    <source>
        <dbReference type="ARBA" id="ARBA00022989"/>
    </source>
</evidence>
<reference evidence="14 15" key="1">
    <citation type="submission" date="2017-11" db="EMBL/GenBank/DDBJ databases">
        <title>Population delineation of vibrios coincides with oyster pathogenicity.</title>
        <authorList>
            <person name="Bruto M."/>
            <person name="Labreuche Y."/>
            <person name="James A."/>
            <person name="Piel D."/>
            <person name="Chenivesse S."/>
            <person name="Petton B."/>
            <person name="Polz M.F."/>
            <person name="Le Roux F."/>
        </authorList>
    </citation>
    <scope>NUCLEOTIDE SEQUENCE [LARGE SCALE GENOMIC DNA]</scope>
    <source>
        <strain evidence="14 15">1F_55</strain>
    </source>
</reference>
<sequence>MNTLFFRLMSVLSALAITSQANATAETSQTSALSASSTTASSQLQVTQPPPNETSTNTLLDQPYLDHPIVEQQLAPPSNPLITHDFSALGMYHAADWIVKTVMISLLIASVMSWAVFITKHVQLSLATKRTKKLLATLVNSESMMDAETAIAHHKANETSLITAVQHELYMSSLGHATGDGIKERVQLRLERVQTELGRNMTSLTGILATIGSIGPFVGLFGTVWGIMNAFIGIAKSKSTTLVVVAPGIAEALLATAIGLIAAIPAVIMYNYFTRFIGKYRALVTDVSTASMVLVSRELDRRNSDNESNLDLDVKKVG</sequence>
<evidence type="ECO:0000256" key="8">
    <source>
        <dbReference type="ARBA" id="ARBA00022927"/>
    </source>
</evidence>
<keyword evidence="6" id="KW-0997">Cell inner membrane</keyword>
<comment type="function">
    <text evidence="11">Involved in the TonB-dependent energy-dependent transport of various receptor-bound substrates. Protects ExbD from proteolytic degradation and functionally stabilizes TonB.</text>
</comment>
<keyword evidence="10" id="KW-0472">Membrane</keyword>
<evidence type="ECO:0000256" key="5">
    <source>
        <dbReference type="ARBA" id="ARBA00022475"/>
    </source>
</evidence>
<dbReference type="Pfam" id="PF01618">
    <property type="entry name" value="MotA_ExbB"/>
    <property type="match status" value="1"/>
</dbReference>
<dbReference type="AlphaFoldDB" id="A0A2T5EDG5"/>
<dbReference type="RefSeq" id="WP_017087532.1">
    <property type="nucleotide sequence ID" value="NZ_CAWNZY010000042.1"/>
</dbReference>
<dbReference type="Proteomes" id="UP000244080">
    <property type="component" value="Unassembled WGS sequence"/>
</dbReference>
<evidence type="ECO:0000256" key="7">
    <source>
        <dbReference type="ARBA" id="ARBA00022692"/>
    </source>
</evidence>
<dbReference type="InterPro" id="IPR014164">
    <property type="entry name" value="TonB_ExbB_1"/>
</dbReference>
<dbReference type="PANTHER" id="PTHR30625">
    <property type="entry name" value="PROTEIN TOLQ"/>
    <property type="match status" value="1"/>
</dbReference>
<dbReference type="GO" id="GO:0005886">
    <property type="term" value="C:plasma membrane"/>
    <property type="evidence" value="ECO:0007669"/>
    <property type="project" value="UniProtKB-SubCell"/>
</dbReference>
<evidence type="ECO:0000256" key="4">
    <source>
        <dbReference type="ARBA" id="ARBA00022448"/>
    </source>
</evidence>
<evidence type="ECO:0000256" key="3">
    <source>
        <dbReference type="ARBA" id="ARBA00022093"/>
    </source>
</evidence>